<dbReference type="Pfam" id="PF07883">
    <property type="entry name" value="Cupin_2"/>
    <property type="match status" value="1"/>
</dbReference>
<dbReference type="SUPFAM" id="SSF51182">
    <property type="entry name" value="RmlC-like cupins"/>
    <property type="match status" value="1"/>
</dbReference>
<evidence type="ECO:0000313" key="3">
    <source>
        <dbReference type="Proteomes" id="UP000564806"/>
    </source>
</evidence>
<dbReference type="PANTHER" id="PTHR37694">
    <property type="entry name" value="SLR8022 PROTEIN"/>
    <property type="match status" value="1"/>
</dbReference>
<evidence type="ECO:0000313" key="2">
    <source>
        <dbReference type="EMBL" id="NUU59704.1"/>
    </source>
</evidence>
<organism evidence="2 3">
    <name type="scientific">Paenibacillus agri</name>
    <dbReference type="NCBI Taxonomy" id="2744309"/>
    <lineage>
        <taxon>Bacteria</taxon>
        <taxon>Bacillati</taxon>
        <taxon>Bacillota</taxon>
        <taxon>Bacilli</taxon>
        <taxon>Bacillales</taxon>
        <taxon>Paenibacillaceae</taxon>
        <taxon>Paenibacillus</taxon>
    </lineage>
</organism>
<proteinExistence type="predicted"/>
<dbReference type="AlphaFoldDB" id="A0A850EJZ0"/>
<dbReference type="EMBL" id="JABWCS010000191">
    <property type="protein sequence ID" value="NUU59704.1"/>
    <property type="molecule type" value="Genomic_DNA"/>
</dbReference>
<accession>A0A850EJZ0</accession>
<feature type="domain" description="Cupin type-2" evidence="1">
    <location>
        <begin position="32"/>
        <end position="100"/>
    </location>
</feature>
<sequence length="113" mass="12483">MQKLILSEAIQYQEGCFTKRILFQEGESVVFVLNFLPGQQLPTHTHPGTDVYILVLDGNGTVTVNGVDNEIIKGEVIHIYGEEAFAFHNSGEIPASLHVVLCKIPDAAYTRNL</sequence>
<dbReference type="InterPro" id="IPR014710">
    <property type="entry name" value="RmlC-like_jellyroll"/>
</dbReference>
<dbReference type="RefSeq" id="WP_175370347.1">
    <property type="nucleotide sequence ID" value="NZ_JABWCS010000191.1"/>
</dbReference>
<dbReference type="PANTHER" id="PTHR37694:SF1">
    <property type="entry name" value="SLR8022 PROTEIN"/>
    <property type="match status" value="1"/>
</dbReference>
<dbReference type="InterPro" id="IPR013096">
    <property type="entry name" value="Cupin_2"/>
</dbReference>
<comment type="caution">
    <text evidence="2">The sequence shown here is derived from an EMBL/GenBank/DDBJ whole genome shotgun (WGS) entry which is preliminary data.</text>
</comment>
<evidence type="ECO:0000259" key="1">
    <source>
        <dbReference type="Pfam" id="PF07883"/>
    </source>
</evidence>
<dbReference type="InterPro" id="IPR011051">
    <property type="entry name" value="RmlC_Cupin_sf"/>
</dbReference>
<protein>
    <submittedName>
        <fullName evidence="2">Cupin domain-containing protein</fullName>
    </submittedName>
</protein>
<gene>
    <name evidence="2" type="ORF">HPT30_04965</name>
</gene>
<dbReference type="Proteomes" id="UP000564806">
    <property type="component" value="Unassembled WGS sequence"/>
</dbReference>
<reference evidence="2" key="1">
    <citation type="submission" date="2020-06" db="EMBL/GenBank/DDBJ databases">
        <title>Paenibacillus sp. nov., isolated from soil.</title>
        <authorList>
            <person name="Seo Y.L."/>
        </authorList>
    </citation>
    <scope>NUCLEOTIDE SEQUENCE [LARGE SCALE GENOMIC DNA]</scope>
    <source>
        <strain evidence="2">JW14</strain>
    </source>
</reference>
<dbReference type="Gene3D" id="2.60.120.10">
    <property type="entry name" value="Jelly Rolls"/>
    <property type="match status" value="1"/>
</dbReference>
<name>A0A850EJZ0_9BACL</name>
<keyword evidence="3" id="KW-1185">Reference proteome</keyword>